<dbReference type="Proteomes" id="UP001152803">
    <property type="component" value="Unassembled WGS sequence"/>
</dbReference>
<feature type="region of interest" description="Disordered" evidence="1">
    <location>
        <begin position="64"/>
        <end position="162"/>
    </location>
</feature>
<feature type="region of interest" description="Disordered" evidence="1">
    <location>
        <begin position="807"/>
        <end position="828"/>
    </location>
</feature>
<dbReference type="GO" id="GO:1990716">
    <property type="term" value="C:axonemal central apparatus"/>
    <property type="evidence" value="ECO:0007669"/>
    <property type="project" value="TreeGrafter"/>
</dbReference>
<feature type="region of interest" description="Disordered" evidence="1">
    <location>
        <begin position="252"/>
        <end position="336"/>
    </location>
</feature>
<feature type="compositionally biased region" description="Polar residues" evidence="1">
    <location>
        <begin position="145"/>
        <end position="161"/>
    </location>
</feature>
<dbReference type="GO" id="GO:0005576">
    <property type="term" value="C:extracellular region"/>
    <property type="evidence" value="ECO:0007669"/>
    <property type="project" value="GOC"/>
</dbReference>
<feature type="compositionally biased region" description="Pro residues" evidence="1">
    <location>
        <begin position="967"/>
        <end position="976"/>
    </location>
</feature>
<evidence type="ECO:0008006" key="4">
    <source>
        <dbReference type="Google" id="ProtNLM"/>
    </source>
</evidence>
<accession>A0A9Q1I656</accession>
<evidence type="ECO:0000256" key="1">
    <source>
        <dbReference type="SAM" id="MobiDB-lite"/>
    </source>
</evidence>
<reference evidence="2" key="1">
    <citation type="journal article" date="2023" name="Science">
        <title>Genome structures resolve the early diversification of teleost fishes.</title>
        <authorList>
            <person name="Parey E."/>
            <person name="Louis A."/>
            <person name="Montfort J."/>
            <person name="Bouchez O."/>
            <person name="Roques C."/>
            <person name="Iampietro C."/>
            <person name="Lluch J."/>
            <person name="Castinel A."/>
            <person name="Donnadieu C."/>
            <person name="Desvignes T."/>
            <person name="Floi Bucao C."/>
            <person name="Jouanno E."/>
            <person name="Wen M."/>
            <person name="Mejri S."/>
            <person name="Dirks R."/>
            <person name="Jansen H."/>
            <person name="Henkel C."/>
            <person name="Chen W.J."/>
            <person name="Zahm M."/>
            <person name="Cabau C."/>
            <person name="Klopp C."/>
            <person name="Thompson A.W."/>
            <person name="Robinson-Rechavi M."/>
            <person name="Braasch I."/>
            <person name="Lecointre G."/>
            <person name="Bobe J."/>
            <person name="Postlethwait J.H."/>
            <person name="Berthelot C."/>
            <person name="Roest Crollius H."/>
            <person name="Guiguen Y."/>
        </authorList>
    </citation>
    <scope>NUCLEOTIDE SEQUENCE</scope>
    <source>
        <strain evidence="2">Concon-B</strain>
    </source>
</reference>
<feature type="compositionally biased region" description="Pro residues" evidence="1">
    <location>
        <begin position="936"/>
        <end position="948"/>
    </location>
</feature>
<dbReference type="AlphaFoldDB" id="A0A9Q1I656"/>
<dbReference type="GO" id="GO:1904158">
    <property type="term" value="P:axonemal central apparatus assembly"/>
    <property type="evidence" value="ECO:0007669"/>
    <property type="project" value="TreeGrafter"/>
</dbReference>
<dbReference type="Pfam" id="PF14874">
    <property type="entry name" value="PapD-like"/>
    <property type="match status" value="1"/>
</dbReference>
<gene>
    <name evidence="2" type="ORF">COCON_G00056270</name>
</gene>
<protein>
    <recommendedName>
        <fullName evidence="4">Sperm-associated antigen 17</fullName>
    </recommendedName>
</protein>
<keyword evidence="3" id="KW-1185">Reference proteome</keyword>
<dbReference type="GO" id="GO:0003351">
    <property type="term" value="P:epithelial cilium movement involved in extracellular fluid movement"/>
    <property type="evidence" value="ECO:0007669"/>
    <property type="project" value="TreeGrafter"/>
</dbReference>
<proteinExistence type="predicted"/>
<comment type="caution">
    <text evidence="2">The sequence shown here is derived from an EMBL/GenBank/DDBJ whole genome shotgun (WGS) entry which is preliminary data.</text>
</comment>
<evidence type="ECO:0000313" key="2">
    <source>
        <dbReference type="EMBL" id="KAJ8283108.1"/>
    </source>
</evidence>
<organism evidence="2 3">
    <name type="scientific">Conger conger</name>
    <name type="common">Conger eel</name>
    <name type="synonym">Muraena conger</name>
    <dbReference type="NCBI Taxonomy" id="82655"/>
    <lineage>
        <taxon>Eukaryota</taxon>
        <taxon>Metazoa</taxon>
        <taxon>Chordata</taxon>
        <taxon>Craniata</taxon>
        <taxon>Vertebrata</taxon>
        <taxon>Euteleostomi</taxon>
        <taxon>Actinopterygii</taxon>
        <taxon>Neopterygii</taxon>
        <taxon>Teleostei</taxon>
        <taxon>Anguilliformes</taxon>
        <taxon>Congridae</taxon>
        <taxon>Conger</taxon>
    </lineage>
</organism>
<feature type="region of interest" description="Disordered" evidence="1">
    <location>
        <begin position="909"/>
        <end position="1007"/>
    </location>
</feature>
<dbReference type="InterPro" id="IPR026173">
    <property type="entry name" value="SPAG17"/>
</dbReference>
<feature type="region of interest" description="Disordered" evidence="1">
    <location>
        <begin position="539"/>
        <end position="574"/>
    </location>
</feature>
<evidence type="ECO:0000313" key="3">
    <source>
        <dbReference type="Proteomes" id="UP001152803"/>
    </source>
</evidence>
<feature type="compositionally biased region" description="Acidic residues" evidence="1">
    <location>
        <begin position="547"/>
        <end position="569"/>
    </location>
</feature>
<feature type="compositionally biased region" description="Basic and acidic residues" evidence="1">
    <location>
        <begin position="131"/>
        <end position="144"/>
    </location>
</feature>
<name>A0A9Q1I656_CONCO</name>
<dbReference type="EMBL" id="JAFJMO010000003">
    <property type="protein sequence ID" value="KAJ8283108.1"/>
    <property type="molecule type" value="Genomic_DNA"/>
</dbReference>
<feature type="compositionally biased region" description="Pro residues" evidence="1">
    <location>
        <begin position="85"/>
        <end position="96"/>
    </location>
</feature>
<sequence length="1223" mass="132639">MVKVCVTKDKHRFYTHVTQPRRESAGRDDDIITVGQGAEQRTRAVSKFGSFSAQLENGIRLSYSHHGQSGESAGEGPRFGRRPGHPPAPTPSPAPSTAPSRSPSGKRRKSSKGARANKGATPPPAPAPAPTEREAPREGQEHDTPPSTQGGSEKTVMSESSGAFPDPALLQCLNTCTPHGLLVQFLSPRASAVEDEPQGVMVRQSFPAQGQSSMRGRDLTLFLESSRVITSQGTVIKHMRDGSTQVLFADGTVSSSSAPEPARKPPPAPEPPQEEEAKGQRLDIKDPAVKKGKQSSKPSVVAVATPKTEGVELADQGGAKPDTPEHGGATQSCDRTWVTTTPSGLRVATTGSSVLQTPPLLAYKATDPLTGAVMVSREDRVVMVLEAGSFTVEHADGTRISTFYQETEEPLETGGQEVVTMTRKQKLVRVECEGFVAVVMSCEEGSCSALFPEETVVTAHPGAAYQVFPSAGGQLCIHDDGTATYTSYPGPSSALTPAGHKPELQPTCYTMRHTADIICEVTDPEGNLFQVMVDGETSAVVSSREEGLEEEREEEEEEEGEGEEQEGESDSEKAKQLKFPCVRHKEDSPRFFVVQEDGSGIEMLRSCDVELFLCAAHSDPSVAVLKEPIPELQGVWGITVLRPCPKDLWSRWLTPKPSDDITPTNLRSRRWDTFPARERKTPGPPLGSTLGRGLCLEERPRPRPPAPVLTCPEVLEVRQLVQYRPISSRLRWKLEKRLQRYLELLLQRERLCEEVRLKEPRTEEEKVHATDLLQLVLSLPDSESPADTLQRRLSTVDVASLYTHSVSSELEDSDTHSKGLEEDLTDGCGREQQESLWDSRMQQYMQELAEAEECRLALRSGIIPPYFSSDIGMAFALTEEGPDMEALSLELPPCPTQRENSEIQEFLRDAPEPASRRPSNPTPSQAAGGDARGDPQTPPPPRLRPRPAPSVLGSRSALHPQTAPCRTPVPPGPRAPAPDRSAQDPLPVSVCGPSSHREGRWEGGGSGLRTWELDVAGNPRRERIKLPSAILSAKPICRPNQRFLSVEEPVRRKVRTVSVCGSLYGVPTLPRGFQLLPVEVDFGVLREGYTYCVTVVMKNVGVDSCRFSVKQPPPATGLKVIYTPGPVAAGMSTGLQVELFAMATGLQDGGVSHCVQIHTEADILHLPVSADILSESHGDPVGGAKVQVGGAKVWLVSAPSVQCGVMRPHRRANPTDEEMPLVA</sequence>
<dbReference type="PANTHER" id="PTHR21963">
    <property type="entry name" value="PF6"/>
    <property type="match status" value="1"/>
</dbReference>
<feature type="compositionally biased region" description="Basic and acidic residues" evidence="1">
    <location>
        <begin position="275"/>
        <end position="289"/>
    </location>
</feature>
<dbReference type="OrthoDB" id="10257153at2759"/>
<dbReference type="PANTHER" id="PTHR21963:SF1">
    <property type="entry name" value="SPERM-ASSOCIATED ANTIGEN 17"/>
    <property type="match status" value="1"/>
</dbReference>